<evidence type="ECO:0000313" key="2">
    <source>
        <dbReference type="EMBL" id="OBX79484.1"/>
    </source>
</evidence>
<dbReference type="Proteomes" id="UP000092508">
    <property type="component" value="Unassembled WGS sequence"/>
</dbReference>
<name>A0A1B8QD88_9GAMM</name>
<gene>
    <name evidence="2" type="ORF">A9308_00095</name>
</gene>
<dbReference type="STRING" id="34059.A9308_00095"/>
<sequence length="270" mass="29084">MVNKLEATRVLANLGQLDWGHVGWWVALAVVVLACLQTLNAYAVPRSRGEFVRLWLRLTAHNAVWWLWWLVIWAGAMLMWGHTEALTGGLVVLALVGIGGRLWSANRLSVQQRTLVAKDLPNLAIKQPITLVAVHDLRIGAFRPAGWLARVVQRVNALDADGVLITGQWLDAAGADVFGQLMVLKAINKPCFGYLSAADKARDAKLAALEHGSDQRLAQILPALGVTLLNDAAPSPQATSVLAQTALALADVSPTKANLQVICIKPACNP</sequence>
<evidence type="ECO:0000256" key="1">
    <source>
        <dbReference type="SAM" id="Phobius"/>
    </source>
</evidence>
<accession>A0A1B8QD88</accession>
<dbReference type="OrthoDB" id="9780884at2"/>
<evidence type="ECO:0000313" key="3">
    <source>
        <dbReference type="Proteomes" id="UP000092508"/>
    </source>
</evidence>
<dbReference type="AlphaFoldDB" id="A0A1B8QD88"/>
<keyword evidence="1" id="KW-1133">Transmembrane helix</keyword>
<organism evidence="2 3">
    <name type="scientific">Faucicola atlantae</name>
    <dbReference type="NCBI Taxonomy" id="34059"/>
    <lineage>
        <taxon>Bacteria</taxon>
        <taxon>Pseudomonadati</taxon>
        <taxon>Pseudomonadota</taxon>
        <taxon>Gammaproteobacteria</taxon>
        <taxon>Moraxellales</taxon>
        <taxon>Moraxellaceae</taxon>
        <taxon>Faucicola</taxon>
    </lineage>
</organism>
<reference evidence="2 3" key="1">
    <citation type="submission" date="2016-06" db="EMBL/GenBank/DDBJ databases">
        <title>Draft genome of Moraxella atlantae CCUG 66109.</title>
        <authorList>
            <person name="Salva-Serra F."/>
            <person name="Engstrom-Jakobsson H."/>
            <person name="Thorell K."/>
            <person name="Gonzales-Siles L."/>
            <person name="Karlsson R."/>
            <person name="Boulund F."/>
            <person name="Engstrand L."/>
            <person name="Kristiansson E."/>
            <person name="Moore E."/>
        </authorList>
    </citation>
    <scope>NUCLEOTIDE SEQUENCE [LARGE SCALE GENOMIC DNA]</scope>
    <source>
        <strain evidence="2 3">CCUG 66109</strain>
    </source>
</reference>
<dbReference type="PROSITE" id="PS51257">
    <property type="entry name" value="PROKAR_LIPOPROTEIN"/>
    <property type="match status" value="1"/>
</dbReference>
<feature type="transmembrane region" description="Helical" evidence="1">
    <location>
        <begin position="86"/>
        <end position="103"/>
    </location>
</feature>
<protein>
    <submittedName>
        <fullName evidence="2">Uncharacterized protein</fullName>
    </submittedName>
</protein>
<dbReference type="EMBL" id="LZMZ01000012">
    <property type="protein sequence ID" value="OBX79484.1"/>
    <property type="molecule type" value="Genomic_DNA"/>
</dbReference>
<feature type="transmembrane region" description="Helical" evidence="1">
    <location>
        <begin position="63"/>
        <end position="80"/>
    </location>
</feature>
<comment type="caution">
    <text evidence="2">The sequence shown here is derived from an EMBL/GenBank/DDBJ whole genome shotgun (WGS) entry which is preliminary data.</text>
</comment>
<dbReference type="RefSeq" id="WP_067235981.1">
    <property type="nucleotide sequence ID" value="NZ_LZMZ01000012.1"/>
</dbReference>
<keyword evidence="1" id="KW-0472">Membrane</keyword>
<feature type="transmembrane region" description="Helical" evidence="1">
    <location>
        <begin position="22"/>
        <end position="42"/>
    </location>
</feature>
<proteinExistence type="predicted"/>
<keyword evidence="1" id="KW-0812">Transmembrane</keyword>